<dbReference type="PANTHER" id="PTHR14030:SF4">
    <property type="entry name" value="BUB1 KINASE, ISOFORM A-RELATED"/>
    <property type="match status" value="1"/>
</dbReference>
<dbReference type="GO" id="GO:0005634">
    <property type="term" value="C:nucleus"/>
    <property type="evidence" value="ECO:0007669"/>
    <property type="project" value="TreeGrafter"/>
</dbReference>
<dbReference type="PROSITE" id="PS00107">
    <property type="entry name" value="PROTEIN_KINASE_ATP"/>
    <property type="match status" value="1"/>
</dbReference>
<keyword evidence="4" id="KW-0995">Kinetochore</keyword>
<evidence type="ECO:0000256" key="8">
    <source>
        <dbReference type="SAM" id="MobiDB-lite"/>
    </source>
</evidence>
<dbReference type="Gene3D" id="1.10.510.10">
    <property type="entry name" value="Transferase(Phosphotransferase) domain 1"/>
    <property type="match status" value="1"/>
</dbReference>
<keyword evidence="6" id="KW-0137">Centromere</keyword>
<dbReference type="GO" id="GO:0004672">
    <property type="term" value="F:protein kinase activity"/>
    <property type="evidence" value="ECO:0007669"/>
    <property type="project" value="InterPro"/>
</dbReference>
<evidence type="ECO:0000256" key="7">
    <source>
        <dbReference type="PROSITE-ProRule" id="PRU10141"/>
    </source>
</evidence>
<feature type="region of interest" description="Disordered" evidence="8">
    <location>
        <begin position="524"/>
        <end position="549"/>
    </location>
</feature>
<dbReference type="PROSITE" id="PS50011">
    <property type="entry name" value="PROTEIN_KINASE_DOM"/>
    <property type="match status" value="1"/>
</dbReference>
<evidence type="ECO:0000256" key="6">
    <source>
        <dbReference type="ARBA" id="ARBA00023328"/>
    </source>
</evidence>
<proteinExistence type="predicted"/>
<evidence type="ECO:0000256" key="4">
    <source>
        <dbReference type="ARBA" id="ARBA00022838"/>
    </source>
</evidence>
<dbReference type="GO" id="GO:0007094">
    <property type="term" value="P:mitotic spindle assembly checkpoint signaling"/>
    <property type="evidence" value="ECO:0007669"/>
    <property type="project" value="InterPro"/>
</dbReference>
<comment type="subcellular location">
    <subcellularLocation>
        <location evidence="1">Chromosome</location>
        <location evidence="1">Centromere</location>
        <location evidence="1">Kinetochore</location>
    </subcellularLocation>
</comment>
<dbReference type="GO" id="GO:0032991">
    <property type="term" value="C:protein-containing complex"/>
    <property type="evidence" value="ECO:0007669"/>
    <property type="project" value="UniProtKB-ARBA"/>
</dbReference>
<dbReference type="SUPFAM" id="SSF56112">
    <property type="entry name" value="Protein kinase-like (PK-like)"/>
    <property type="match status" value="1"/>
</dbReference>
<evidence type="ECO:0000256" key="3">
    <source>
        <dbReference type="ARBA" id="ARBA00022741"/>
    </source>
</evidence>
<dbReference type="EMBL" id="JBBCAQ010000034">
    <property type="protein sequence ID" value="KAK7579634.1"/>
    <property type="molecule type" value="Genomic_DNA"/>
</dbReference>
<feature type="compositionally biased region" description="Low complexity" evidence="8">
    <location>
        <begin position="535"/>
        <end position="547"/>
    </location>
</feature>
<sequence>MTHLTHSHSTQTRDKFYIDHVLNMLGSHACFGSISDIKKKQHDENTREHKYDIDFTKTDSTLSIRCHAPLNIICGKQKAQHGFSQRNPNDEFSCPVAVFESKSDSRLQPMYPKNLVYKDGRDVQLEEIRAALYWERVKKQGNHHANQPEKNILFTRGRTPSNEREKSSLEKFSAPQLEKIRKPLQDMSSENVADFMQQSETNNEPHDVINQIKPLVVSRITNSSRSPLQKRNTASTRRLDIVSKEINDPLPIKMNENLLTSRLPLRTTTPNYTINQTKPTEKSLHIGLPQKIKSCQNVVTNKKQRNENHENSVTTNQNIVQSSRANFPAADKKVFIEEQKSRVKEPVKDDACATFEPNQLRKNSAHPKFTDATFICHPVQKSSSIFEKTYVIENEPKSAGLKSESLNNKEQKTPKQCNNLDDISKLFEESCMINSAGTKQCTSKVLPSNNEDKENVLPIRMISSPWDEDDEDTTGETKAFAVILPSSTPNRRRSQFYSNGHFAEPKRSIGPRASIANTSTLNLSMIPETSRERSSSSSGAGSVTSVANSKNVIQDKPTLSAITETEEKSRSVYSNCDVSDPFDFELHDNLLERLQFPREYHQNGYHLSETDMSTIKLTNSYKLGLKKYTIAAEIGKGSYARVLKAFPTSQPNEQVALKIQKPACVWEYYISKEILNRLKSEDKLRYFLHYSDIFVFRNCSILLSEWGPYGSLLSFRNSLKTQNCGSQEKYPMAVGVYLSIQIISAVNYLHSCRIIHGDIKPDNFIISCVSSDGRPSIKLIDFGRSIDMTVFPENTVFHKVVKTEDFTCNEMRDGKAWTYQTDLFGMAGTFYVLLIGDYMKTIKKGNGLWVLKKPLARYMCRDQWDPIFMALLNVPSCNELPDLSELKTQLETFYDSFSSFEKKQQFNKILPIFKK</sequence>
<keyword evidence="3 7" id="KW-0547">Nucleotide-binding</keyword>
<dbReference type="Proteomes" id="UP001367676">
    <property type="component" value="Unassembled WGS sequence"/>
</dbReference>
<reference evidence="10 11" key="1">
    <citation type="submission" date="2024-03" db="EMBL/GenBank/DDBJ databases">
        <title>Adaptation during the transition from Ophiocordyceps entomopathogen to insect associate is accompanied by gene loss and intensified selection.</title>
        <authorList>
            <person name="Ward C.M."/>
            <person name="Onetto C.A."/>
            <person name="Borneman A.R."/>
        </authorList>
    </citation>
    <scope>NUCLEOTIDE SEQUENCE [LARGE SCALE GENOMIC DNA]</scope>
    <source>
        <strain evidence="10">AWRI1</strain>
        <tissue evidence="10">Single Adult Female</tissue>
    </source>
</reference>
<dbReference type="InterPro" id="IPR017441">
    <property type="entry name" value="Protein_kinase_ATP_BS"/>
</dbReference>
<evidence type="ECO:0000256" key="2">
    <source>
        <dbReference type="ARBA" id="ARBA00022454"/>
    </source>
</evidence>
<feature type="binding site" evidence="7">
    <location>
        <position position="658"/>
    </location>
    <ligand>
        <name>ATP</name>
        <dbReference type="ChEBI" id="CHEBI:30616"/>
    </ligand>
</feature>
<dbReference type="SMART" id="SM00220">
    <property type="entry name" value="S_TKc"/>
    <property type="match status" value="1"/>
</dbReference>
<keyword evidence="2" id="KW-0158">Chromosome</keyword>
<name>A0AAN9TAV2_9HEMI</name>
<comment type="caution">
    <text evidence="10">The sequence shown here is derived from an EMBL/GenBank/DDBJ whole genome shotgun (WGS) entry which is preliminary data.</text>
</comment>
<dbReference type="PROSITE" id="PS00108">
    <property type="entry name" value="PROTEIN_KINASE_ST"/>
    <property type="match status" value="1"/>
</dbReference>
<dbReference type="InterPro" id="IPR000719">
    <property type="entry name" value="Prot_kinase_dom"/>
</dbReference>
<evidence type="ECO:0000313" key="10">
    <source>
        <dbReference type="EMBL" id="KAK7579634.1"/>
    </source>
</evidence>
<evidence type="ECO:0000256" key="1">
    <source>
        <dbReference type="ARBA" id="ARBA00004629"/>
    </source>
</evidence>
<dbReference type="GO" id="GO:0051754">
    <property type="term" value="P:meiotic sister chromatid cohesion, centromeric"/>
    <property type="evidence" value="ECO:0007669"/>
    <property type="project" value="TreeGrafter"/>
</dbReference>
<evidence type="ECO:0000259" key="9">
    <source>
        <dbReference type="PROSITE" id="PS50011"/>
    </source>
</evidence>
<dbReference type="InterPro" id="IPR011009">
    <property type="entry name" value="Kinase-like_dom_sf"/>
</dbReference>
<evidence type="ECO:0000256" key="5">
    <source>
        <dbReference type="ARBA" id="ARBA00022840"/>
    </source>
</evidence>
<protein>
    <recommendedName>
        <fullName evidence="9">Protein kinase domain-containing protein</fullName>
    </recommendedName>
</protein>
<keyword evidence="11" id="KW-1185">Reference proteome</keyword>
<keyword evidence="5 7" id="KW-0067">ATP-binding</keyword>
<dbReference type="AlphaFoldDB" id="A0AAN9TAV2"/>
<feature type="domain" description="Protein kinase" evidence="9">
    <location>
        <begin position="628"/>
        <end position="915"/>
    </location>
</feature>
<accession>A0AAN9TAV2</accession>
<dbReference type="GO" id="GO:0000776">
    <property type="term" value="C:kinetochore"/>
    <property type="evidence" value="ECO:0007669"/>
    <property type="project" value="UniProtKB-KW"/>
</dbReference>
<dbReference type="InterPro" id="IPR015661">
    <property type="entry name" value="Bub1/Mad3"/>
</dbReference>
<dbReference type="PANTHER" id="PTHR14030">
    <property type="entry name" value="MITOTIC CHECKPOINT SERINE/THREONINE-PROTEIN KINASE BUB1"/>
    <property type="match status" value="1"/>
</dbReference>
<dbReference type="InterPro" id="IPR008271">
    <property type="entry name" value="Ser/Thr_kinase_AS"/>
</dbReference>
<gene>
    <name evidence="10" type="ORF">V9T40_000263</name>
</gene>
<evidence type="ECO:0000313" key="11">
    <source>
        <dbReference type="Proteomes" id="UP001367676"/>
    </source>
</evidence>
<organism evidence="10 11">
    <name type="scientific">Parthenolecanium corni</name>
    <dbReference type="NCBI Taxonomy" id="536013"/>
    <lineage>
        <taxon>Eukaryota</taxon>
        <taxon>Metazoa</taxon>
        <taxon>Ecdysozoa</taxon>
        <taxon>Arthropoda</taxon>
        <taxon>Hexapoda</taxon>
        <taxon>Insecta</taxon>
        <taxon>Pterygota</taxon>
        <taxon>Neoptera</taxon>
        <taxon>Paraneoptera</taxon>
        <taxon>Hemiptera</taxon>
        <taxon>Sternorrhyncha</taxon>
        <taxon>Coccoidea</taxon>
        <taxon>Coccidae</taxon>
        <taxon>Parthenolecanium</taxon>
    </lineage>
</organism>
<dbReference type="GO" id="GO:0005524">
    <property type="term" value="F:ATP binding"/>
    <property type="evidence" value="ECO:0007669"/>
    <property type="project" value="UniProtKB-UniRule"/>
</dbReference>
<dbReference type="Pfam" id="PF00069">
    <property type="entry name" value="Pkinase"/>
    <property type="match status" value="1"/>
</dbReference>